<name>A0A5E4FQV8_PRUDU</name>
<sequence length="71" mass="7982">MPRRTAQDHYTSPEKVSINQPIILMPCLVTSPHYSSKGTIYTWRDSRNFIPFTSFGNNSLTGSSPHKVGDL</sequence>
<accession>A0A5E4FQV8</accession>
<gene>
    <name evidence="1" type="ORF">ALMOND_2B014739</name>
</gene>
<dbReference type="EMBL" id="CABIKO010000175">
    <property type="protein sequence ID" value="VVA29854.1"/>
    <property type="molecule type" value="Genomic_DNA"/>
</dbReference>
<protein>
    <submittedName>
        <fullName evidence="1">Uncharacterized protein</fullName>
    </submittedName>
</protein>
<proteinExistence type="predicted"/>
<dbReference type="Gramene" id="VVA29854">
    <property type="protein sequence ID" value="VVA29854"/>
    <property type="gene ID" value="Prudul26B014739"/>
</dbReference>
<dbReference type="Proteomes" id="UP000327085">
    <property type="component" value="Chromosome 8"/>
</dbReference>
<organism evidence="1 2">
    <name type="scientific">Prunus dulcis</name>
    <name type="common">Almond</name>
    <name type="synonym">Amygdalus dulcis</name>
    <dbReference type="NCBI Taxonomy" id="3755"/>
    <lineage>
        <taxon>Eukaryota</taxon>
        <taxon>Viridiplantae</taxon>
        <taxon>Streptophyta</taxon>
        <taxon>Embryophyta</taxon>
        <taxon>Tracheophyta</taxon>
        <taxon>Spermatophyta</taxon>
        <taxon>Magnoliopsida</taxon>
        <taxon>eudicotyledons</taxon>
        <taxon>Gunneridae</taxon>
        <taxon>Pentapetalae</taxon>
        <taxon>rosids</taxon>
        <taxon>fabids</taxon>
        <taxon>Rosales</taxon>
        <taxon>Rosaceae</taxon>
        <taxon>Amygdaloideae</taxon>
        <taxon>Amygdaleae</taxon>
        <taxon>Prunus</taxon>
    </lineage>
</organism>
<feature type="non-terminal residue" evidence="1">
    <location>
        <position position="71"/>
    </location>
</feature>
<evidence type="ECO:0000313" key="2">
    <source>
        <dbReference type="Proteomes" id="UP000327085"/>
    </source>
</evidence>
<evidence type="ECO:0000313" key="1">
    <source>
        <dbReference type="EMBL" id="VVA29854.1"/>
    </source>
</evidence>
<dbReference type="AlphaFoldDB" id="A0A5E4FQV8"/>
<reference evidence="2" key="1">
    <citation type="journal article" date="2020" name="Plant J.">
        <title>Transposons played a major role in the diversification between the closely related almond and peach genomes: results from the almond genome sequence.</title>
        <authorList>
            <person name="Alioto T."/>
            <person name="Alexiou K.G."/>
            <person name="Bardil A."/>
            <person name="Barteri F."/>
            <person name="Castanera R."/>
            <person name="Cruz F."/>
            <person name="Dhingra A."/>
            <person name="Duval H."/>
            <person name="Fernandez I Marti A."/>
            <person name="Frias L."/>
            <person name="Galan B."/>
            <person name="Garcia J.L."/>
            <person name="Howad W."/>
            <person name="Gomez-Garrido J."/>
            <person name="Gut M."/>
            <person name="Julca I."/>
            <person name="Morata J."/>
            <person name="Puigdomenech P."/>
            <person name="Ribeca P."/>
            <person name="Rubio Cabetas M.J."/>
            <person name="Vlasova A."/>
            <person name="Wirthensohn M."/>
            <person name="Garcia-Mas J."/>
            <person name="Gabaldon T."/>
            <person name="Casacuberta J.M."/>
            <person name="Arus P."/>
        </authorList>
    </citation>
    <scope>NUCLEOTIDE SEQUENCE [LARGE SCALE GENOMIC DNA]</scope>
    <source>
        <strain evidence="2">cv. Texas</strain>
    </source>
</reference>
<dbReference type="InParanoid" id="A0A5E4FQV8"/>